<dbReference type="AlphaFoldDB" id="A0A3A8QIS7"/>
<dbReference type="Pfam" id="PF09471">
    <property type="entry name" value="Peptidase_M64"/>
    <property type="match status" value="1"/>
</dbReference>
<feature type="signal peptide" evidence="1">
    <location>
        <begin position="1"/>
        <end position="17"/>
    </location>
</feature>
<reference evidence="4" key="1">
    <citation type="submission" date="2018-09" db="EMBL/GenBank/DDBJ databases">
        <authorList>
            <person name="Livingstone P.G."/>
            <person name="Whitworth D.E."/>
        </authorList>
    </citation>
    <scope>NUCLEOTIDE SEQUENCE [LARGE SCALE GENOMIC DNA]</scope>
    <source>
        <strain evidence="4">AB050A</strain>
    </source>
</reference>
<dbReference type="InterPro" id="IPR019026">
    <property type="entry name" value="Peptidase_M64_IgA"/>
</dbReference>
<proteinExistence type="predicted"/>
<dbReference type="Gene3D" id="3.40.390.10">
    <property type="entry name" value="Collagenase (Catalytic Domain)"/>
    <property type="match status" value="1"/>
</dbReference>
<dbReference type="GO" id="GO:0008237">
    <property type="term" value="F:metallopeptidase activity"/>
    <property type="evidence" value="ECO:0007669"/>
    <property type="project" value="InterPro"/>
</dbReference>
<dbReference type="RefSeq" id="WP_120555561.1">
    <property type="nucleotide sequence ID" value="NZ_RAWK01000061.1"/>
</dbReference>
<evidence type="ECO:0000256" key="1">
    <source>
        <dbReference type="SAM" id="SignalP"/>
    </source>
</evidence>
<organism evidence="3 4">
    <name type="scientific">Corallococcus aberystwythensis</name>
    <dbReference type="NCBI Taxonomy" id="2316722"/>
    <lineage>
        <taxon>Bacteria</taxon>
        <taxon>Pseudomonadati</taxon>
        <taxon>Myxococcota</taxon>
        <taxon>Myxococcia</taxon>
        <taxon>Myxococcales</taxon>
        <taxon>Cystobacterineae</taxon>
        <taxon>Myxococcaceae</taxon>
        <taxon>Corallococcus</taxon>
    </lineage>
</organism>
<dbReference type="OrthoDB" id="9143597at2"/>
<keyword evidence="4" id="KW-1185">Reference proteome</keyword>
<dbReference type="InterPro" id="IPR024079">
    <property type="entry name" value="MetalloPept_cat_dom_sf"/>
</dbReference>
<dbReference type="Proteomes" id="UP000267003">
    <property type="component" value="Unassembled WGS sequence"/>
</dbReference>
<evidence type="ECO:0000259" key="2">
    <source>
        <dbReference type="Pfam" id="PF16217"/>
    </source>
</evidence>
<dbReference type="InterPro" id="IPR038171">
    <property type="entry name" value="M64_N_sf"/>
</dbReference>
<dbReference type="InterPro" id="IPR032625">
    <property type="entry name" value="M64_N"/>
</dbReference>
<sequence>MRASLLLLLFTASTALAAPRTFRVDYFHTGNATEERFSLERLVVEPLPWPGHPARAIDETNLGKYLFEVRDQGTNRLLYSRGFASIFGEWELTDEAKQSHRTFSESLRFPSPDRPVQVLLKKRDAQNAFREIWSVKVDPKDPFVDPSSPPAPGPLLKLLENGPPQDKVDFLILGDGYTEAERAKFEKDARKLVDILFSYSPFKERKADFNVWGLMPKAAESGISRPSTGIHRRPPLGSTYDAFGAERYILTFDNEALRDTAAFAPYEFVEILSNGNTYGGGGIFNLFSTVAADSFWAPYVFVHEFGHHFAGLADEYYTSAPIYGAAPAERVEPWEKNVTALHDPARLKWKDLVAPGTPLPTPWNQPAYDAHALQVQQRRQKIRAERKPEAEMDALFVAQRDWEEKFLGTQKVSGKVGAFEGAHYEAKGYFRPQTDCVMFTRDRGPFCAVCQRGISEVIDLYAGPSSPPPARKSP</sequence>
<gene>
    <name evidence="3" type="ORF">D7W81_12345</name>
</gene>
<accession>A0A3A8QIS7</accession>
<keyword evidence="1" id="KW-0732">Signal</keyword>
<protein>
    <submittedName>
        <fullName evidence="3">Peptidase M64</fullName>
    </submittedName>
</protein>
<dbReference type="EMBL" id="RAWK01000061">
    <property type="protein sequence ID" value="RKH68477.1"/>
    <property type="molecule type" value="Genomic_DNA"/>
</dbReference>
<feature type="chain" id="PRO_5017307873" evidence="1">
    <location>
        <begin position="18"/>
        <end position="474"/>
    </location>
</feature>
<dbReference type="Gene3D" id="2.60.40.3250">
    <property type="entry name" value="Peptidase M64, N-terminal domain"/>
    <property type="match status" value="1"/>
</dbReference>
<comment type="caution">
    <text evidence="3">The sequence shown here is derived from an EMBL/GenBank/DDBJ whole genome shotgun (WGS) entry which is preliminary data.</text>
</comment>
<feature type="domain" description="Peptidase M64 N-terminal" evidence="2">
    <location>
        <begin position="18"/>
        <end position="133"/>
    </location>
</feature>
<evidence type="ECO:0000313" key="3">
    <source>
        <dbReference type="EMBL" id="RKH68477.1"/>
    </source>
</evidence>
<evidence type="ECO:0000313" key="4">
    <source>
        <dbReference type="Proteomes" id="UP000267003"/>
    </source>
</evidence>
<dbReference type="Pfam" id="PF16217">
    <property type="entry name" value="M64_N"/>
    <property type="match status" value="1"/>
</dbReference>
<name>A0A3A8QIS7_9BACT</name>